<evidence type="ECO:0000313" key="3">
    <source>
        <dbReference type="EMBL" id="KAJ9604029.1"/>
    </source>
</evidence>
<dbReference type="Proteomes" id="UP001172673">
    <property type="component" value="Unassembled WGS sequence"/>
</dbReference>
<evidence type="ECO:0000256" key="1">
    <source>
        <dbReference type="SAM" id="MobiDB-lite"/>
    </source>
</evidence>
<gene>
    <name evidence="3" type="ORF">H2200_011552</name>
</gene>
<feature type="region of interest" description="Disordered" evidence="1">
    <location>
        <begin position="155"/>
        <end position="276"/>
    </location>
</feature>
<feature type="region of interest" description="Disordered" evidence="1">
    <location>
        <begin position="1"/>
        <end position="23"/>
    </location>
</feature>
<keyword evidence="2" id="KW-1133">Transmembrane helix</keyword>
<sequence length="286" mass="30968">MSSSHPSARPGERNASSSPANRVSKVLRGSVTTLSTTSNNILNRHVSPQKRQQWKQQVTDFSTRRPYLAGFLFSQLAISVVPVLLMTLFAFTFALLTGVFLGALGAFLFVSFVMGFASLILLPMLFFTSGAAVFIWFWGSVAILAVTLLQRRDRKGRPADRKLEQQQTTSEPLTTISSQSLQSPTSDVPARTPSSTSSSLEPGANQPDPNEDHAEVPTLQVQPEKPQPSRKPAHLLSSPRSDAMASNLQIDKEASGLQSNQADAWTTSPGSPSNGAIFAQAHMNME</sequence>
<proteinExistence type="predicted"/>
<comment type="caution">
    <text evidence="3">The sequence shown here is derived from an EMBL/GenBank/DDBJ whole genome shotgun (WGS) entry which is preliminary data.</text>
</comment>
<dbReference type="AlphaFoldDB" id="A0AA38WZJ7"/>
<evidence type="ECO:0000313" key="4">
    <source>
        <dbReference type="Proteomes" id="UP001172673"/>
    </source>
</evidence>
<feature type="compositionally biased region" description="Polar residues" evidence="1">
    <location>
        <begin position="165"/>
        <end position="200"/>
    </location>
</feature>
<organism evidence="3 4">
    <name type="scientific">Cladophialophora chaetospira</name>
    <dbReference type="NCBI Taxonomy" id="386627"/>
    <lineage>
        <taxon>Eukaryota</taxon>
        <taxon>Fungi</taxon>
        <taxon>Dikarya</taxon>
        <taxon>Ascomycota</taxon>
        <taxon>Pezizomycotina</taxon>
        <taxon>Eurotiomycetes</taxon>
        <taxon>Chaetothyriomycetidae</taxon>
        <taxon>Chaetothyriales</taxon>
        <taxon>Herpotrichiellaceae</taxon>
        <taxon>Cladophialophora</taxon>
    </lineage>
</organism>
<feature type="transmembrane region" description="Helical" evidence="2">
    <location>
        <begin position="126"/>
        <end position="149"/>
    </location>
</feature>
<accession>A0AA38WZJ7</accession>
<feature type="transmembrane region" description="Helical" evidence="2">
    <location>
        <begin position="67"/>
        <end position="91"/>
    </location>
</feature>
<reference evidence="3" key="1">
    <citation type="submission" date="2022-10" db="EMBL/GenBank/DDBJ databases">
        <title>Culturing micro-colonial fungi from biological soil crusts in the Mojave desert and describing Neophaeococcomyces mojavensis, and introducing the new genera and species Taxawa tesnikishii.</title>
        <authorList>
            <person name="Kurbessoian T."/>
            <person name="Stajich J.E."/>
        </authorList>
    </citation>
    <scope>NUCLEOTIDE SEQUENCE</scope>
    <source>
        <strain evidence="3">TK_41</strain>
    </source>
</reference>
<keyword evidence="2" id="KW-0812">Transmembrane</keyword>
<keyword evidence="2" id="KW-0472">Membrane</keyword>
<evidence type="ECO:0000256" key="2">
    <source>
        <dbReference type="SAM" id="Phobius"/>
    </source>
</evidence>
<feature type="transmembrane region" description="Helical" evidence="2">
    <location>
        <begin position="98"/>
        <end position="120"/>
    </location>
</feature>
<feature type="compositionally biased region" description="Polar residues" evidence="1">
    <location>
        <begin position="238"/>
        <end position="249"/>
    </location>
</feature>
<name>A0AA38WZJ7_9EURO</name>
<keyword evidence="4" id="KW-1185">Reference proteome</keyword>
<feature type="compositionally biased region" description="Polar residues" evidence="1">
    <location>
        <begin position="256"/>
        <end position="274"/>
    </location>
</feature>
<dbReference type="Pfam" id="PF16015">
    <property type="entry name" value="Promethin"/>
    <property type="match status" value="1"/>
</dbReference>
<dbReference type="EMBL" id="JAPDRK010000020">
    <property type="protein sequence ID" value="KAJ9604029.1"/>
    <property type="molecule type" value="Genomic_DNA"/>
</dbReference>
<protein>
    <submittedName>
        <fullName evidence="3">Uncharacterized protein</fullName>
    </submittedName>
</protein>